<evidence type="ECO:0000313" key="1">
    <source>
        <dbReference type="EMBL" id="GGB19109.1"/>
    </source>
</evidence>
<evidence type="ECO:0000313" key="2">
    <source>
        <dbReference type="Proteomes" id="UP000651977"/>
    </source>
</evidence>
<protein>
    <recommendedName>
        <fullName evidence="3">Solute-binding protein family 3/N-terminal domain-containing protein</fullName>
    </recommendedName>
</protein>
<sequence>MLRLVIRFVYCLKVKGLALLLVLFSVGLSAESLAPAKFATSIIKPWGYLEPELVEQGLLLRFARALSAEASIAMSNQMLPYPRVIKEIASGESDFAVMFASPESDAIAVDLGRVVTVKVLALANAGEAPISSVKQLHGKRVGVMRGAAYGPEIDDNPNIERVSFNHIEQALKMLVLNRIEVLVATNYSIYYGLQALHIHANQVTPVYHLATRYGHLYWSKQSSQQQQAERLKQALLGLRERGELQRMFMLEGALAKRY</sequence>
<accession>A0ABQ1I5K7</accession>
<organism evidence="1 2">
    <name type="scientific">Agarivorans gilvus</name>
    <dbReference type="NCBI Taxonomy" id="680279"/>
    <lineage>
        <taxon>Bacteria</taxon>
        <taxon>Pseudomonadati</taxon>
        <taxon>Pseudomonadota</taxon>
        <taxon>Gammaproteobacteria</taxon>
        <taxon>Alteromonadales</taxon>
        <taxon>Alteromonadaceae</taxon>
        <taxon>Agarivorans</taxon>
    </lineage>
</organism>
<keyword evidence="2" id="KW-1185">Reference proteome</keyword>
<dbReference type="EMBL" id="BMDY01000029">
    <property type="protein sequence ID" value="GGB19109.1"/>
    <property type="molecule type" value="Genomic_DNA"/>
</dbReference>
<comment type="caution">
    <text evidence="1">The sequence shown here is derived from an EMBL/GenBank/DDBJ whole genome shotgun (WGS) entry which is preliminary data.</text>
</comment>
<dbReference type="SUPFAM" id="SSF53850">
    <property type="entry name" value="Periplasmic binding protein-like II"/>
    <property type="match status" value="1"/>
</dbReference>
<gene>
    <name evidence="1" type="ORF">GCM10007414_35630</name>
</gene>
<evidence type="ECO:0008006" key="3">
    <source>
        <dbReference type="Google" id="ProtNLM"/>
    </source>
</evidence>
<dbReference type="RefSeq" id="WP_055733076.1">
    <property type="nucleotide sequence ID" value="NZ_BMDY01000029.1"/>
</dbReference>
<dbReference type="Proteomes" id="UP000651977">
    <property type="component" value="Unassembled WGS sequence"/>
</dbReference>
<dbReference type="Gene3D" id="3.40.190.10">
    <property type="entry name" value="Periplasmic binding protein-like II"/>
    <property type="match status" value="2"/>
</dbReference>
<reference evidence="2" key="1">
    <citation type="journal article" date="2019" name="Int. J. Syst. Evol. Microbiol.">
        <title>The Global Catalogue of Microorganisms (GCM) 10K type strain sequencing project: providing services to taxonomists for standard genome sequencing and annotation.</title>
        <authorList>
            <consortium name="The Broad Institute Genomics Platform"/>
            <consortium name="The Broad Institute Genome Sequencing Center for Infectious Disease"/>
            <person name="Wu L."/>
            <person name="Ma J."/>
        </authorList>
    </citation>
    <scope>NUCLEOTIDE SEQUENCE [LARGE SCALE GENOMIC DNA]</scope>
    <source>
        <strain evidence="2">CGMCC 1.10131</strain>
    </source>
</reference>
<proteinExistence type="predicted"/>
<name>A0ABQ1I5K7_9ALTE</name>